<sequence>MPDSADFIELMRSVYPSDRLFLEGGPLASYQSDGLTAFAV</sequence>
<dbReference type="AlphaFoldDB" id="A0A382RT53"/>
<gene>
    <name evidence="1" type="ORF">METZ01_LOCUS353091</name>
</gene>
<accession>A0A382RT53</accession>
<name>A0A382RT53_9ZZZZ</name>
<reference evidence="1" key="1">
    <citation type="submission" date="2018-05" db="EMBL/GenBank/DDBJ databases">
        <authorList>
            <person name="Lanie J.A."/>
            <person name="Ng W.-L."/>
            <person name="Kazmierczak K.M."/>
            <person name="Andrzejewski T.M."/>
            <person name="Davidsen T.M."/>
            <person name="Wayne K.J."/>
            <person name="Tettelin H."/>
            <person name="Glass J.I."/>
            <person name="Rusch D."/>
            <person name="Podicherti R."/>
            <person name="Tsui H.-C.T."/>
            <person name="Winkler M.E."/>
        </authorList>
    </citation>
    <scope>NUCLEOTIDE SEQUENCE</scope>
</reference>
<proteinExistence type="predicted"/>
<organism evidence="1">
    <name type="scientific">marine metagenome</name>
    <dbReference type="NCBI Taxonomy" id="408172"/>
    <lineage>
        <taxon>unclassified sequences</taxon>
        <taxon>metagenomes</taxon>
        <taxon>ecological metagenomes</taxon>
    </lineage>
</organism>
<feature type="non-terminal residue" evidence="1">
    <location>
        <position position="40"/>
    </location>
</feature>
<protein>
    <submittedName>
        <fullName evidence="1">Uncharacterized protein</fullName>
    </submittedName>
</protein>
<dbReference type="EMBL" id="UINC01123633">
    <property type="protein sequence ID" value="SVD00237.1"/>
    <property type="molecule type" value="Genomic_DNA"/>
</dbReference>
<evidence type="ECO:0000313" key="1">
    <source>
        <dbReference type="EMBL" id="SVD00237.1"/>
    </source>
</evidence>